<comment type="caution">
    <text evidence="2">The sequence shown here is derived from an EMBL/GenBank/DDBJ whole genome shotgun (WGS) entry which is preliminary data.</text>
</comment>
<reference evidence="2 3" key="1">
    <citation type="submission" date="2019-12" db="EMBL/GenBank/DDBJ databases">
        <title>Whole genome shotgun sequence of Streptomyces hygroscopicus subsp. glebosus NBRC 13786.</title>
        <authorList>
            <person name="Ichikawa N."/>
            <person name="Kimura A."/>
            <person name="Kitahashi Y."/>
            <person name="Komaki H."/>
            <person name="Tamura T."/>
        </authorList>
    </citation>
    <scope>NUCLEOTIDE SEQUENCE [LARGE SCALE GENOMIC DNA]</scope>
    <source>
        <strain evidence="2 3">NBRC 13786</strain>
    </source>
</reference>
<dbReference type="RefSeq" id="WP_190141026.1">
    <property type="nucleotide sequence ID" value="NZ_BLIO01000001.1"/>
</dbReference>
<dbReference type="InterPro" id="IPR027417">
    <property type="entry name" value="P-loop_NTPase"/>
</dbReference>
<organism evidence="2 3">
    <name type="scientific">Streptomyces glebosus</name>
    <dbReference type="NCBI Taxonomy" id="249580"/>
    <lineage>
        <taxon>Bacteria</taxon>
        <taxon>Bacillati</taxon>
        <taxon>Actinomycetota</taxon>
        <taxon>Actinomycetes</taxon>
        <taxon>Kitasatosporales</taxon>
        <taxon>Streptomycetaceae</taxon>
        <taxon>Streptomyces</taxon>
    </lineage>
</organism>
<dbReference type="EMBL" id="BLIO01000001">
    <property type="protein sequence ID" value="GFE17973.1"/>
    <property type="molecule type" value="Genomic_DNA"/>
</dbReference>
<keyword evidence="3" id="KW-1185">Reference proteome</keyword>
<evidence type="ECO:0000259" key="1">
    <source>
        <dbReference type="Pfam" id="PF18155"/>
    </source>
</evidence>
<accession>A0A640T2E0</accession>
<feature type="domain" description="pPIWI-RE three-gene island" evidence="1">
    <location>
        <begin position="28"/>
        <end position="181"/>
    </location>
</feature>
<evidence type="ECO:0000313" key="2">
    <source>
        <dbReference type="EMBL" id="GFE17973.1"/>
    </source>
</evidence>
<dbReference type="Pfam" id="PF18155">
    <property type="entry name" value="pPIWI_RE_Z"/>
    <property type="match status" value="1"/>
</dbReference>
<dbReference type="Proteomes" id="UP000430079">
    <property type="component" value="Unassembled WGS sequence"/>
</dbReference>
<protein>
    <recommendedName>
        <fullName evidence="1">pPIWI-RE three-gene island domain-containing protein</fullName>
    </recommendedName>
</protein>
<dbReference type="SUPFAM" id="SSF52540">
    <property type="entry name" value="P-loop containing nucleoside triphosphate hydrolases"/>
    <property type="match status" value="1"/>
</dbReference>
<proteinExistence type="predicted"/>
<sequence length="1119" mass="123668">MAREVSAWSDHLVAEAKATGADALMQPLAVGEFFRLELGLFFLMRHMPGQPATVLRKVLDGYLIAGEETEPLVRNLRRRMGPTARSGQWRIRLNEYCKLPAHLRMFELESPSGRRVVSGSVFLPRGSALLPGREDAYRAALRDPVEYELRTVREPASPGAALWFRRRDNSIATLRVPDWVDTLREPARLHPRSQRARAPFPDVTEDDARQAAKEMDLLLGDDPRYCREDFSGRLENMVFAQVDREAGQLREGLGVFSIAGVAHVVGLMNAGKTTFNDILVKIAVDRGLKVGYLVSSVGNALAKVRFFKALGIRAVPLIGRSTRAEHVARYWDDLLYATNQGQVADLPSEADAAAEFTTDLCPLETLLDPSGPVAEPLAGDERPCRDTLHVTGAKKNAKLVDCPLLSVCPAQTASRGIPDAQVWVATPAALLAGGAEPATYTARWITAAQHELDFLVVDEADQVMSQFDTKFLHHEPLTHPDGWSSRSAVAWHDGLARTWYRPIAHKHGQRYQQYSTYHSQALAGLLPLLMLPSGDSADAKAAGNELLAEIVEEGPFSGHTLLTQLARVLHGIESRSEREEHSALWEKSEQYFEEHFAELTLSPFDAPPKHLAPLIDTMTAGYTAEQSAQEAAEVWLNKYKPPQMPAHLEQRQGELARLLLSGCWSTRVTTSFFELSAMQEALQALMPLGQTGSILAHQPHPELRALVPELPMGNMMALQWTPSQKDSSGSLDVVWLRGVGRWLLYHLHDMLACEGVEGPNVLLSSATSCNPHSARYHIDILPSLILREPPKCTQALRESRLLFRPRRRPGHERGVYVSGAGGREARQEAVRVMTDAVCTPDPGASLSLLEQVRQGVDEDRRQALFVVLSTQDAETSAHYMNTRTDVRALHVVPDKRAPGPQGLSHRRLGDFPATGADVLVAPEGSVGRGHNMLNDRGVAAVCPIFYLARLHPPASDLSFPLAVLNSQAMTKLLNPYRCDLPGADPAREMRALVHGARTTWATMMGRPMTFRTMTLEYLRRAFVADLLSSLYQTGGRGIRGNVPVRIYLLDAAFAPRAADPRERALDTERTSVLVAGRQLMRELLTDPGPHADADRRVKHQIHTAVWGLLGNLFETMDWG</sequence>
<name>A0A640T2E0_9ACTN</name>
<gene>
    <name evidence="2" type="ORF">Sgleb_60200</name>
</gene>
<dbReference type="InterPro" id="IPR055254">
    <property type="entry name" value="pPIWI_RE_Z"/>
</dbReference>
<dbReference type="AlphaFoldDB" id="A0A640T2E0"/>
<evidence type="ECO:0000313" key="3">
    <source>
        <dbReference type="Proteomes" id="UP000430079"/>
    </source>
</evidence>